<dbReference type="RefSeq" id="WP_006238993.1">
    <property type="nucleotide sequence ID" value="NZ_JH636049.1"/>
</dbReference>
<dbReference type="InterPro" id="IPR050330">
    <property type="entry name" value="Bact_OuterMem_StrucFunc"/>
</dbReference>
<evidence type="ECO:0000256" key="1">
    <source>
        <dbReference type="PROSITE-ProRule" id="PRU00473"/>
    </source>
</evidence>
<protein>
    <submittedName>
        <fullName evidence="4">Outer membrane protein/peptidoglycan-associated (Lipo)protein</fullName>
    </submittedName>
</protein>
<dbReference type="Pfam" id="PF00691">
    <property type="entry name" value="OmpA"/>
    <property type="match status" value="1"/>
</dbReference>
<dbReference type="HOGENOM" id="CLU_1189209_0_0_11"/>
<dbReference type="InterPro" id="IPR036737">
    <property type="entry name" value="OmpA-like_sf"/>
</dbReference>
<proteinExistence type="predicted"/>
<evidence type="ECO:0000256" key="2">
    <source>
        <dbReference type="SAM" id="MobiDB-lite"/>
    </source>
</evidence>
<gene>
    <name evidence="4" type="ORF">SacxiDRAFT_2626</name>
</gene>
<dbReference type="AlphaFoldDB" id="I0V3Z3"/>
<evidence type="ECO:0000313" key="5">
    <source>
        <dbReference type="Proteomes" id="UP000004691"/>
    </source>
</evidence>
<dbReference type="OrthoDB" id="3555397at2"/>
<dbReference type="eggNOG" id="COG2885">
    <property type="taxonomic scope" value="Bacteria"/>
</dbReference>
<organism evidence="4 5">
    <name type="scientific">Saccharomonospora xinjiangensis XJ-54</name>
    <dbReference type="NCBI Taxonomy" id="882086"/>
    <lineage>
        <taxon>Bacteria</taxon>
        <taxon>Bacillati</taxon>
        <taxon>Actinomycetota</taxon>
        <taxon>Actinomycetes</taxon>
        <taxon>Pseudonocardiales</taxon>
        <taxon>Pseudonocardiaceae</taxon>
        <taxon>Saccharomonospora</taxon>
    </lineage>
</organism>
<dbReference type="PANTHER" id="PTHR30329:SF21">
    <property type="entry name" value="LIPOPROTEIN YIAD-RELATED"/>
    <property type="match status" value="1"/>
</dbReference>
<dbReference type="GO" id="GO:0016020">
    <property type="term" value="C:membrane"/>
    <property type="evidence" value="ECO:0007669"/>
    <property type="project" value="UniProtKB-UniRule"/>
</dbReference>
<sequence>MPAPRLLAAFAALAVLVTGVLALVATVVERGGIEADLTARSREALSRSGLPAEAVSFSGRDATVRARSPHEALLAESVVEDVDGVRSVDVVTSGGHGGPPTPQRGAAPADPGASAKARLQRSLDEVLADNPITFRPYSSDLTSGGEDAVARVAETLSGAPTDWRFEVGGHTARVSGADPESAEELSYARAEAVAEELVDLGVPPDQVKPVGYGDTRPLSRHGTSAIDRRVEISVR</sequence>
<dbReference type="EMBL" id="JH636049">
    <property type="protein sequence ID" value="EID54846.1"/>
    <property type="molecule type" value="Genomic_DNA"/>
</dbReference>
<dbReference type="InterPro" id="IPR006665">
    <property type="entry name" value="OmpA-like"/>
</dbReference>
<dbReference type="CDD" id="cd07185">
    <property type="entry name" value="OmpA_C-like"/>
    <property type="match status" value="1"/>
</dbReference>
<dbReference type="PROSITE" id="PS51123">
    <property type="entry name" value="OMPA_2"/>
    <property type="match status" value="1"/>
</dbReference>
<evidence type="ECO:0000259" key="3">
    <source>
        <dbReference type="PROSITE" id="PS51123"/>
    </source>
</evidence>
<dbReference type="PANTHER" id="PTHR30329">
    <property type="entry name" value="STATOR ELEMENT OF FLAGELLAR MOTOR COMPLEX"/>
    <property type="match status" value="1"/>
</dbReference>
<keyword evidence="1" id="KW-0472">Membrane</keyword>
<keyword evidence="5" id="KW-1185">Reference proteome</keyword>
<name>I0V3Z3_9PSEU</name>
<feature type="domain" description="OmpA-like" evidence="3">
    <location>
        <begin position="121"/>
        <end position="235"/>
    </location>
</feature>
<feature type="region of interest" description="Disordered" evidence="2">
    <location>
        <begin position="204"/>
        <end position="226"/>
    </location>
</feature>
<dbReference type="STRING" id="882086.SacxiDRAFT_2626"/>
<feature type="region of interest" description="Disordered" evidence="2">
    <location>
        <begin position="90"/>
        <end position="112"/>
    </location>
</feature>
<reference evidence="4 5" key="1">
    <citation type="submission" date="2012-01" db="EMBL/GenBank/DDBJ databases">
        <title>Improved High-Quality Draft sequence of Saccharomonospora xinjiangensis XJ-54.</title>
        <authorList>
            <consortium name="US DOE Joint Genome Institute"/>
            <person name="Lucas S."/>
            <person name="Han J."/>
            <person name="Lapidus A."/>
            <person name="Cheng J.-F."/>
            <person name="Goodwin L."/>
            <person name="Pitluck S."/>
            <person name="Peters L."/>
            <person name="Mikhailova N."/>
            <person name="Teshima H."/>
            <person name="Detter J.C."/>
            <person name="Han C."/>
            <person name="Tapia R."/>
            <person name="Land M."/>
            <person name="Hauser L."/>
            <person name="Kyrpides N."/>
            <person name="Ivanova N."/>
            <person name="Pagani I."/>
            <person name="Brambilla E.-M."/>
            <person name="Klenk H.-P."/>
            <person name="Woyke T."/>
        </authorList>
    </citation>
    <scope>NUCLEOTIDE SEQUENCE [LARGE SCALE GENOMIC DNA]</scope>
    <source>
        <strain evidence="4 5">XJ-54</strain>
    </source>
</reference>
<dbReference type="Gene3D" id="3.30.1330.60">
    <property type="entry name" value="OmpA-like domain"/>
    <property type="match status" value="1"/>
</dbReference>
<accession>I0V3Z3</accession>
<dbReference type="Proteomes" id="UP000004691">
    <property type="component" value="Unassembled WGS sequence"/>
</dbReference>
<evidence type="ECO:0000313" key="4">
    <source>
        <dbReference type="EMBL" id="EID54846.1"/>
    </source>
</evidence>
<dbReference type="SUPFAM" id="SSF103088">
    <property type="entry name" value="OmpA-like"/>
    <property type="match status" value="1"/>
</dbReference>